<keyword evidence="1" id="KW-0548">Nucleotidyltransferase</keyword>
<sequence>MKNHTLIDHEYVNCHLRFDNHIRPANLLPIHMFDFDVILGMDWLASHRATIDCYARTVIFGNVRQPKFVYHGSSPLKSVKLISATKARTLISHGCQGFLASVMDTSLESPNIENLSVVREFAPLKSVKLISTMKARTLISHGCQDMALPPAIQRQLFLRYQGLEYSDADIADFKSRLAKIYRREIHRYREDQGQSVFTSKAWGRLFDIRGPLVHQLILEFYSTFRLIACSIVGRSQTPKKVIVTDLFYLTGMDVDSVNVPYLLGMTVITPTLPVTHIAKLVRLQIYVEIDDTWAWVAMGPERQPDVAADAPAVAEDAPAVDKSDQVVPASVHAPQQPPPPPPVAVRTIPQRLGRLEEDVQGQRRDVGSLHGLLERSMTDQGRFSTWMISCMAQLMDASGLTYQAFDGTFRGSSPLAF</sequence>
<evidence type="ECO:0000313" key="1">
    <source>
        <dbReference type="EMBL" id="GEZ41339.1"/>
    </source>
</evidence>
<gene>
    <name evidence="1" type="ORF">Tci_513312</name>
</gene>
<dbReference type="Gene3D" id="2.40.70.10">
    <property type="entry name" value="Acid Proteases"/>
    <property type="match status" value="1"/>
</dbReference>
<dbReference type="EMBL" id="BKCJ010275931">
    <property type="protein sequence ID" value="GEZ41339.1"/>
    <property type="molecule type" value="Genomic_DNA"/>
</dbReference>
<dbReference type="AlphaFoldDB" id="A0A699I8K1"/>
<comment type="caution">
    <text evidence="1">The sequence shown here is derived from an EMBL/GenBank/DDBJ whole genome shotgun (WGS) entry which is preliminary data.</text>
</comment>
<accession>A0A699I8K1</accession>
<protein>
    <submittedName>
        <fullName evidence="1">Reverse transcriptase domain-containing protein</fullName>
    </submittedName>
</protein>
<dbReference type="GO" id="GO:0003964">
    <property type="term" value="F:RNA-directed DNA polymerase activity"/>
    <property type="evidence" value="ECO:0007669"/>
    <property type="project" value="UniProtKB-KW"/>
</dbReference>
<keyword evidence="1" id="KW-0808">Transferase</keyword>
<proteinExistence type="predicted"/>
<keyword evidence="1" id="KW-0695">RNA-directed DNA polymerase</keyword>
<organism evidence="1">
    <name type="scientific">Tanacetum cinerariifolium</name>
    <name type="common">Dalmatian daisy</name>
    <name type="synonym">Chrysanthemum cinerariifolium</name>
    <dbReference type="NCBI Taxonomy" id="118510"/>
    <lineage>
        <taxon>Eukaryota</taxon>
        <taxon>Viridiplantae</taxon>
        <taxon>Streptophyta</taxon>
        <taxon>Embryophyta</taxon>
        <taxon>Tracheophyta</taxon>
        <taxon>Spermatophyta</taxon>
        <taxon>Magnoliopsida</taxon>
        <taxon>eudicotyledons</taxon>
        <taxon>Gunneridae</taxon>
        <taxon>Pentapetalae</taxon>
        <taxon>asterids</taxon>
        <taxon>campanulids</taxon>
        <taxon>Asterales</taxon>
        <taxon>Asteraceae</taxon>
        <taxon>Asteroideae</taxon>
        <taxon>Anthemideae</taxon>
        <taxon>Anthemidinae</taxon>
        <taxon>Tanacetum</taxon>
    </lineage>
</organism>
<dbReference type="Pfam" id="PF08284">
    <property type="entry name" value="RVP_2"/>
    <property type="match status" value="1"/>
</dbReference>
<dbReference type="InterPro" id="IPR021109">
    <property type="entry name" value="Peptidase_aspartic_dom_sf"/>
</dbReference>
<name>A0A699I8K1_TANCI</name>
<reference evidence="1" key="1">
    <citation type="journal article" date="2019" name="Sci. Rep.">
        <title>Draft genome of Tanacetum cinerariifolium, the natural source of mosquito coil.</title>
        <authorList>
            <person name="Yamashiro T."/>
            <person name="Shiraishi A."/>
            <person name="Satake H."/>
            <person name="Nakayama K."/>
        </authorList>
    </citation>
    <scope>NUCLEOTIDE SEQUENCE</scope>
</reference>